<gene>
    <name evidence="2" type="ORF">METZ01_LOCUS316393</name>
</gene>
<dbReference type="InterPro" id="IPR013785">
    <property type="entry name" value="Aldolase_TIM"/>
</dbReference>
<dbReference type="GO" id="GO:0016051">
    <property type="term" value="P:carbohydrate biosynthetic process"/>
    <property type="evidence" value="ECO:0007669"/>
    <property type="project" value="InterPro"/>
</dbReference>
<dbReference type="Pfam" id="PF03102">
    <property type="entry name" value="NeuB"/>
    <property type="match status" value="1"/>
</dbReference>
<protein>
    <recommendedName>
        <fullName evidence="1">PseI/NeuA/B-like domain-containing protein</fullName>
    </recommendedName>
</protein>
<feature type="non-terminal residue" evidence="2">
    <location>
        <position position="1"/>
    </location>
</feature>
<dbReference type="GO" id="GO:0047444">
    <property type="term" value="F:N-acylneuraminate-9-phosphate synthase activity"/>
    <property type="evidence" value="ECO:0007669"/>
    <property type="project" value="TreeGrafter"/>
</dbReference>
<feature type="non-terminal residue" evidence="2">
    <location>
        <position position="132"/>
    </location>
</feature>
<dbReference type="PANTHER" id="PTHR42966">
    <property type="entry name" value="N-ACETYLNEURAMINATE SYNTHASE"/>
    <property type="match status" value="1"/>
</dbReference>
<sequence length="132" mass="14832">MVNTLIIAEAGVNHNGSLETAYKLIDVAVDAGVDVVKFQSGKAEKVISKYAPKAEYQKNLTGKEESQLKMCRKFDLDYETHLKLINYCKQKKIRFLSSPFDIDSIGMLHQLGLDILKIPSGEITNLPYLEKI</sequence>
<evidence type="ECO:0000313" key="2">
    <source>
        <dbReference type="EMBL" id="SVC63539.1"/>
    </source>
</evidence>
<dbReference type="InterPro" id="IPR051690">
    <property type="entry name" value="PseI-like"/>
</dbReference>
<dbReference type="SUPFAM" id="SSF51569">
    <property type="entry name" value="Aldolase"/>
    <property type="match status" value="1"/>
</dbReference>
<organism evidence="2">
    <name type="scientific">marine metagenome</name>
    <dbReference type="NCBI Taxonomy" id="408172"/>
    <lineage>
        <taxon>unclassified sequences</taxon>
        <taxon>metagenomes</taxon>
        <taxon>ecological metagenomes</taxon>
    </lineage>
</organism>
<evidence type="ECO:0000259" key="1">
    <source>
        <dbReference type="Pfam" id="PF03102"/>
    </source>
</evidence>
<proteinExistence type="predicted"/>
<accession>A0A382NQT1</accession>
<reference evidence="2" key="1">
    <citation type="submission" date="2018-05" db="EMBL/GenBank/DDBJ databases">
        <authorList>
            <person name="Lanie J.A."/>
            <person name="Ng W.-L."/>
            <person name="Kazmierczak K.M."/>
            <person name="Andrzejewski T.M."/>
            <person name="Davidsen T.M."/>
            <person name="Wayne K.J."/>
            <person name="Tettelin H."/>
            <person name="Glass J.I."/>
            <person name="Rusch D."/>
            <person name="Podicherti R."/>
            <person name="Tsui H.-C.T."/>
            <person name="Winkler M.E."/>
        </authorList>
    </citation>
    <scope>NUCLEOTIDE SEQUENCE</scope>
</reference>
<name>A0A382NQT1_9ZZZZ</name>
<dbReference type="InterPro" id="IPR013132">
    <property type="entry name" value="PseI/NeuA/B-like_N"/>
</dbReference>
<dbReference type="PANTHER" id="PTHR42966:SF1">
    <property type="entry name" value="SIALIC ACID SYNTHASE"/>
    <property type="match status" value="1"/>
</dbReference>
<dbReference type="AlphaFoldDB" id="A0A382NQT1"/>
<feature type="domain" description="PseI/NeuA/B-like" evidence="1">
    <location>
        <begin position="24"/>
        <end position="132"/>
    </location>
</feature>
<dbReference type="Gene3D" id="3.20.20.70">
    <property type="entry name" value="Aldolase class I"/>
    <property type="match status" value="1"/>
</dbReference>
<dbReference type="EMBL" id="UINC01102149">
    <property type="protein sequence ID" value="SVC63539.1"/>
    <property type="molecule type" value="Genomic_DNA"/>
</dbReference>